<reference evidence="2 3" key="1">
    <citation type="submission" date="2016-10" db="EMBL/GenBank/DDBJ databases">
        <authorList>
            <person name="de Groot N.N."/>
        </authorList>
    </citation>
    <scope>NUCLEOTIDE SEQUENCE [LARGE SCALE GENOMIC DNA]</scope>
    <source>
        <strain evidence="2 3">DSM 10495</strain>
    </source>
</reference>
<feature type="domain" description="N-acetyltransferase" evidence="1">
    <location>
        <begin position="17"/>
        <end position="156"/>
    </location>
</feature>
<dbReference type="AlphaFoldDB" id="A0A1H4LGW7"/>
<organism evidence="2 3">
    <name type="scientific">Arthrobacter woluwensis</name>
    <dbReference type="NCBI Taxonomy" id="156980"/>
    <lineage>
        <taxon>Bacteria</taxon>
        <taxon>Bacillati</taxon>
        <taxon>Actinomycetota</taxon>
        <taxon>Actinomycetes</taxon>
        <taxon>Micrococcales</taxon>
        <taxon>Micrococcaceae</taxon>
        <taxon>Arthrobacter</taxon>
    </lineage>
</organism>
<dbReference type="GO" id="GO:0016747">
    <property type="term" value="F:acyltransferase activity, transferring groups other than amino-acyl groups"/>
    <property type="evidence" value="ECO:0007669"/>
    <property type="project" value="InterPro"/>
</dbReference>
<dbReference type="Gene3D" id="3.40.630.30">
    <property type="match status" value="1"/>
</dbReference>
<accession>A0A1H4LGW7</accession>
<sequence>MVLVQKIDPVTLHGKYVTLEPLSRDHEAGLVEAVHDGELWNLWYTSVPRPEAMAAEIDRRLALQETGSMLPFTAVSNATGEVLGMTSFMNIDHALPRLEIGSTWNRRSAHGTGTNADSKYLLLRHAFETVGCVAVEFRTNWLNHQSREAIARLGAKQDGVLRSQALTPEGVLRDTVVFSILAGEWAAVKRNLEYRLGKAR</sequence>
<protein>
    <submittedName>
        <fullName evidence="2">Protein N-acetyltransferase, RimJ/RimL family</fullName>
    </submittedName>
</protein>
<dbReference type="PANTHER" id="PTHR43610">
    <property type="entry name" value="BLL6696 PROTEIN"/>
    <property type="match status" value="1"/>
</dbReference>
<dbReference type="InterPro" id="IPR016181">
    <property type="entry name" value="Acyl_CoA_acyltransferase"/>
</dbReference>
<dbReference type="EMBL" id="FNSN01000003">
    <property type="protein sequence ID" value="SEB69969.1"/>
    <property type="molecule type" value="Genomic_DNA"/>
</dbReference>
<keyword evidence="2" id="KW-0808">Transferase</keyword>
<dbReference type="SUPFAM" id="SSF55729">
    <property type="entry name" value="Acyl-CoA N-acyltransferases (Nat)"/>
    <property type="match status" value="1"/>
</dbReference>
<dbReference type="Proteomes" id="UP000182652">
    <property type="component" value="Unassembled WGS sequence"/>
</dbReference>
<dbReference type="PANTHER" id="PTHR43610:SF1">
    <property type="entry name" value="N-ACETYLTRANSFERASE DOMAIN-CONTAINING PROTEIN"/>
    <property type="match status" value="1"/>
</dbReference>
<dbReference type="InterPro" id="IPR000182">
    <property type="entry name" value="GNAT_dom"/>
</dbReference>
<gene>
    <name evidence="2" type="ORF">SAMN04489745_1003</name>
</gene>
<name>A0A1H4LGW7_9MICC</name>
<keyword evidence="3" id="KW-1185">Reference proteome</keyword>
<evidence type="ECO:0000313" key="3">
    <source>
        <dbReference type="Proteomes" id="UP000182652"/>
    </source>
</evidence>
<dbReference type="STRING" id="156980.SAMN04489745_1003"/>
<evidence type="ECO:0000259" key="1">
    <source>
        <dbReference type="Pfam" id="PF13302"/>
    </source>
</evidence>
<evidence type="ECO:0000313" key="2">
    <source>
        <dbReference type="EMBL" id="SEB69969.1"/>
    </source>
</evidence>
<proteinExistence type="predicted"/>
<dbReference type="Pfam" id="PF13302">
    <property type="entry name" value="Acetyltransf_3"/>
    <property type="match status" value="1"/>
</dbReference>
<dbReference type="RefSeq" id="WP_066215833.1">
    <property type="nucleotide sequence ID" value="NZ_FNSN01000003.1"/>
</dbReference>